<dbReference type="CDD" id="cd03344">
    <property type="entry name" value="GroEL"/>
    <property type="match status" value="1"/>
</dbReference>
<dbReference type="SUPFAM" id="SSF54849">
    <property type="entry name" value="GroEL-intermediate domain like"/>
    <property type="match status" value="1"/>
</dbReference>
<dbReference type="InterPro" id="IPR002423">
    <property type="entry name" value="Cpn60/GroEL/TCP-1"/>
</dbReference>
<evidence type="ECO:0000313" key="4">
    <source>
        <dbReference type="EMBL" id="KAG9455660.1"/>
    </source>
</evidence>
<reference evidence="4 5" key="1">
    <citation type="submission" date="2021-07" db="EMBL/GenBank/DDBJ databases">
        <title>The Aristolochia fimbriata genome: insights into angiosperm evolution, floral development and chemical biosynthesis.</title>
        <authorList>
            <person name="Jiao Y."/>
        </authorList>
    </citation>
    <scope>NUCLEOTIDE SEQUENCE [LARGE SCALE GENOMIC DNA]</scope>
    <source>
        <strain evidence="4">IBCAS-2021</strain>
        <tissue evidence="4">Leaf</tissue>
    </source>
</reference>
<dbReference type="SUPFAM" id="SSF52029">
    <property type="entry name" value="GroEL apical domain-like"/>
    <property type="match status" value="1"/>
</dbReference>
<dbReference type="NCBIfam" id="NF009489">
    <property type="entry name" value="PRK12851.1"/>
    <property type="match status" value="1"/>
</dbReference>
<dbReference type="Gene3D" id="1.10.560.10">
    <property type="entry name" value="GroEL-like equatorial domain"/>
    <property type="match status" value="1"/>
</dbReference>
<sequence>MKSFNMTHDWGGSVRFLLANWNSLYLCSGHRYNFIVILSNSSVSTLHVFNLFECLLLLKHCGELLSYIATRPDRKVLTRICEWDSTESLTVGRLSSPCLHVRSCCTVASLVSCDSPLLSLSRAKPVKGARKSDKGRNADEIFALSRFSAMYRAAAAVAASLRAAASRKQIPSRIHAVRSYGAKDIQFGIGAQAAMLQGVNELAEAVKVTMGPKGRNVIIEKARGVPKVTKDGVTVAKSINFKDRAKNLGASLIKEVASATNKAVGDGTTCSTVLTQAIFTEGYKSVTAGANVMDLRHGIKMAVNFVISSLRSKASMIGTQEEITQIATISANNEREIGELIARAMEKVGKDGVITVAEGNTLHTQLEVVEGMKLERGYISPYFITDQKIQKCELENPLILIHDKKISSLNSLARILELALENCRPLLIVAEDVESDALAMLLLNKHQIGLKVCAVKAPGFGDNRRANLEDLAILTGGEVITEDRDLTLDKVKLEMLGSARKVTVSLDDTIILHGSGDNKLIEERCEQLRTAVEKSSAIFDKEKATERLAKLSGGVAVLKVGGVSDAEVGERKDRVQDALHATRAAVSEGVLPGGGVSLLYAARELDNLLTSNADQKTGVQIVQNALKAPTFTIAANAGVDGAVVVNRLLEQEDVNLGFDAAKGEYVDMVKSGIIDPLKVVKTALEDAASVSMLLTATEAVVVELPGNKSPPSRMPQLDDMGY</sequence>
<dbReference type="SUPFAM" id="SSF48592">
    <property type="entry name" value="GroEL equatorial domain-like"/>
    <property type="match status" value="1"/>
</dbReference>
<organism evidence="4 5">
    <name type="scientific">Aristolochia fimbriata</name>
    <name type="common">White veined hardy Dutchman's pipe vine</name>
    <dbReference type="NCBI Taxonomy" id="158543"/>
    <lineage>
        <taxon>Eukaryota</taxon>
        <taxon>Viridiplantae</taxon>
        <taxon>Streptophyta</taxon>
        <taxon>Embryophyta</taxon>
        <taxon>Tracheophyta</taxon>
        <taxon>Spermatophyta</taxon>
        <taxon>Magnoliopsida</taxon>
        <taxon>Magnoliidae</taxon>
        <taxon>Piperales</taxon>
        <taxon>Aristolochiaceae</taxon>
        <taxon>Aristolochia</taxon>
    </lineage>
</organism>
<keyword evidence="2" id="KW-0143">Chaperone</keyword>
<accession>A0AAV7F3C4</accession>
<dbReference type="HAMAP" id="MF_00600">
    <property type="entry name" value="CH60"/>
    <property type="match status" value="1"/>
</dbReference>
<gene>
    <name evidence="4" type="ORF">H6P81_000168</name>
</gene>
<dbReference type="AlphaFoldDB" id="A0AAV7F3C4"/>
<dbReference type="Pfam" id="PF00118">
    <property type="entry name" value="Cpn60_TCP1"/>
    <property type="match status" value="1"/>
</dbReference>
<evidence type="ECO:0000313" key="5">
    <source>
        <dbReference type="Proteomes" id="UP000825729"/>
    </source>
</evidence>
<dbReference type="PRINTS" id="PR00298">
    <property type="entry name" value="CHAPERONIN60"/>
</dbReference>
<proteinExistence type="inferred from homology"/>
<dbReference type="GO" id="GO:0005524">
    <property type="term" value="F:ATP binding"/>
    <property type="evidence" value="ECO:0007669"/>
    <property type="project" value="InterPro"/>
</dbReference>
<keyword evidence="5" id="KW-1185">Reference proteome</keyword>
<dbReference type="InterPro" id="IPR027410">
    <property type="entry name" value="TCP-1-like_intermed_sf"/>
</dbReference>
<dbReference type="Gene3D" id="3.30.260.10">
    <property type="entry name" value="TCP-1-like chaperonin intermediate domain"/>
    <property type="match status" value="1"/>
</dbReference>
<comment type="caution">
    <text evidence="4">The sequence shown here is derived from an EMBL/GenBank/DDBJ whole genome shotgun (WGS) entry which is preliminary data.</text>
</comment>
<dbReference type="InterPro" id="IPR001844">
    <property type="entry name" value="Cpn60/GroEL"/>
</dbReference>
<dbReference type="InterPro" id="IPR027409">
    <property type="entry name" value="GroEL-like_apical_dom_sf"/>
</dbReference>
<dbReference type="InterPro" id="IPR027413">
    <property type="entry name" value="GROEL-like_equatorial_sf"/>
</dbReference>
<dbReference type="NCBIfam" id="NF009487">
    <property type="entry name" value="PRK12849.1"/>
    <property type="match status" value="1"/>
</dbReference>
<name>A0AAV7F3C4_ARIFI</name>
<dbReference type="FunFam" id="3.50.7.10:FF:000001">
    <property type="entry name" value="60 kDa chaperonin"/>
    <property type="match status" value="1"/>
</dbReference>
<dbReference type="PANTHER" id="PTHR45633">
    <property type="entry name" value="60 KDA HEAT SHOCK PROTEIN, MITOCHONDRIAL"/>
    <property type="match status" value="1"/>
</dbReference>
<evidence type="ECO:0000256" key="2">
    <source>
        <dbReference type="ARBA" id="ARBA00023186"/>
    </source>
</evidence>
<dbReference type="GO" id="GO:0140662">
    <property type="term" value="F:ATP-dependent protein folding chaperone"/>
    <property type="evidence" value="ECO:0007669"/>
    <property type="project" value="InterPro"/>
</dbReference>
<dbReference type="Gene3D" id="3.50.7.10">
    <property type="entry name" value="GroEL"/>
    <property type="match status" value="1"/>
</dbReference>
<evidence type="ECO:0000256" key="3">
    <source>
        <dbReference type="RuleBase" id="RU000418"/>
    </source>
</evidence>
<dbReference type="GO" id="GO:0042026">
    <property type="term" value="P:protein refolding"/>
    <property type="evidence" value="ECO:0007669"/>
    <property type="project" value="InterPro"/>
</dbReference>
<dbReference type="NCBIfam" id="NF009488">
    <property type="entry name" value="PRK12850.1"/>
    <property type="match status" value="1"/>
</dbReference>
<dbReference type="NCBIfam" id="TIGR02348">
    <property type="entry name" value="GroEL"/>
    <property type="match status" value="1"/>
</dbReference>
<dbReference type="NCBIfam" id="NF000592">
    <property type="entry name" value="PRK00013.1"/>
    <property type="match status" value="1"/>
</dbReference>
<comment type="similarity">
    <text evidence="1 3">Belongs to the chaperonin (HSP60) family.</text>
</comment>
<evidence type="ECO:0000256" key="1">
    <source>
        <dbReference type="ARBA" id="ARBA00006607"/>
    </source>
</evidence>
<dbReference type="EMBL" id="JAINDJ010000002">
    <property type="protein sequence ID" value="KAG9455660.1"/>
    <property type="molecule type" value="Genomic_DNA"/>
</dbReference>
<dbReference type="Proteomes" id="UP000825729">
    <property type="component" value="Unassembled WGS sequence"/>
</dbReference>
<protein>
    <submittedName>
        <fullName evidence="4">Uncharacterized protein</fullName>
    </submittedName>
</protein>